<protein>
    <submittedName>
        <fullName evidence="4">Pyridoxal-phosphate dependent enzyme</fullName>
    </submittedName>
</protein>
<keyword evidence="5" id="KW-1185">Reference proteome</keyword>
<accession>A0ABT6SZA6</accession>
<proteinExistence type="predicted"/>
<dbReference type="InterPro" id="IPR036052">
    <property type="entry name" value="TrpB-like_PALP_sf"/>
</dbReference>
<dbReference type="SUPFAM" id="SSF53686">
    <property type="entry name" value="Tryptophan synthase beta subunit-like PLP-dependent enzymes"/>
    <property type="match status" value="1"/>
</dbReference>
<reference evidence="4 5" key="1">
    <citation type="submission" date="2023-05" db="EMBL/GenBank/DDBJ databases">
        <title>Draft genome sequence of Streptomyces sp. B-S-A12 isolated from a cave soil in Thailand.</title>
        <authorList>
            <person name="Chamroensaksri N."/>
            <person name="Muangham S."/>
        </authorList>
    </citation>
    <scope>NUCLEOTIDE SEQUENCE [LARGE SCALE GENOMIC DNA]</scope>
    <source>
        <strain evidence="4 5">B-S-A12</strain>
    </source>
</reference>
<dbReference type="InterPro" id="IPR001926">
    <property type="entry name" value="TrpB-like_PALP"/>
</dbReference>
<evidence type="ECO:0000256" key="2">
    <source>
        <dbReference type="ARBA" id="ARBA00022898"/>
    </source>
</evidence>
<feature type="domain" description="Tryptophan synthase beta chain-like PALP" evidence="3">
    <location>
        <begin position="108"/>
        <end position="383"/>
    </location>
</feature>
<dbReference type="Proteomes" id="UP001237105">
    <property type="component" value="Unassembled WGS sequence"/>
</dbReference>
<comment type="caution">
    <text evidence="4">The sequence shown here is derived from an EMBL/GenBank/DDBJ whole genome shotgun (WGS) entry which is preliminary data.</text>
</comment>
<comment type="cofactor">
    <cofactor evidence="1">
        <name>pyridoxal 5'-phosphate</name>
        <dbReference type="ChEBI" id="CHEBI:597326"/>
    </cofactor>
</comment>
<evidence type="ECO:0000256" key="1">
    <source>
        <dbReference type="ARBA" id="ARBA00001933"/>
    </source>
</evidence>
<dbReference type="Gene3D" id="3.40.50.1100">
    <property type="match status" value="2"/>
</dbReference>
<sequence>MPGRVSPPRYQLVCSGCARRTADDGLMLRCPVCGDGALLRTEYEEGRFRPAATGEGIFRYGRWLPAGREVPGSSLPSVFRSQRLGRAMGLSDLWVAFSGYWPERGCRMDTGTFKELEAYSVLGRLPPRSGTLVAASAGNTAAAFLAACRHSRLPCLLVVPQAALPVLSAVAAAGSSARVIALEKAGYNEAITYARRIADAGSVFSEEGGVRNVARRDGLAVVALTAYESMGGRLPDYYVQAVGSASGALAAHEAAARITRADSTAALPRLLLCQSAEFAPLHDLWSGKAAASPLPPARVYAPELVNTTPPYALAGGVRDALRRSRGGILVSGRRASVQAAALFEEMEDIDIERPAAVALACLWEAAARGQIPRDARVLLNVTGGGRRRFLATRQLPASPSPHLYVVNAGSDPLTVAAEVMDAGDGRSPTYPSGRTVVKHAG</sequence>
<gene>
    <name evidence="4" type="ORF">QIT00_15585</name>
</gene>
<evidence type="ECO:0000259" key="3">
    <source>
        <dbReference type="Pfam" id="PF00291"/>
    </source>
</evidence>
<organism evidence="4 5">
    <name type="scientific">Streptomyces luteolus</name>
    <dbReference type="NCBI Taxonomy" id="3043615"/>
    <lineage>
        <taxon>Bacteria</taxon>
        <taxon>Bacillati</taxon>
        <taxon>Actinomycetota</taxon>
        <taxon>Actinomycetes</taxon>
        <taxon>Kitasatosporales</taxon>
        <taxon>Streptomycetaceae</taxon>
        <taxon>Streptomyces</taxon>
    </lineage>
</organism>
<keyword evidence="2" id="KW-0663">Pyridoxal phosphate</keyword>
<dbReference type="RefSeq" id="WP_282535845.1">
    <property type="nucleotide sequence ID" value="NZ_JASCIS010000013.1"/>
</dbReference>
<name>A0ABT6SZA6_9ACTN</name>
<dbReference type="EMBL" id="JASCIS010000013">
    <property type="protein sequence ID" value="MDI3419967.1"/>
    <property type="molecule type" value="Genomic_DNA"/>
</dbReference>
<evidence type="ECO:0000313" key="5">
    <source>
        <dbReference type="Proteomes" id="UP001237105"/>
    </source>
</evidence>
<dbReference type="Pfam" id="PF00291">
    <property type="entry name" value="PALP"/>
    <property type="match status" value="1"/>
</dbReference>
<evidence type="ECO:0000313" key="4">
    <source>
        <dbReference type="EMBL" id="MDI3419967.1"/>
    </source>
</evidence>